<comment type="caution">
    <text evidence="3">The sequence shown here is derived from an EMBL/GenBank/DDBJ whole genome shotgun (WGS) entry which is preliminary data.</text>
</comment>
<dbReference type="PANTHER" id="PTHR47027:SF25">
    <property type="entry name" value="REVERSE TRANSCRIPTASE DOMAIN-CONTAINING PROTEIN"/>
    <property type="match status" value="1"/>
</dbReference>
<accession>A0AAE1B9V9</accession>
<gene>
    <name evidence="3" type="ORF">RRG08_034504</name>
</gene>
<sequence length="483" mass="55703">MSALLFNLAIDWIMRQTTGDKNRGIRWNLFTNLEDLDFADDLALLSHTHTHIQEKTNELNTNAKQVGLKISKKKTEMMVLNIPNPRPVRVDETLLPFTDQFKYLGSNVTADGGANKDIIERLGKARNAFRMLNPVWKSQQYKLNTKLKLYRSCVLSTLLYGSECWRMIESDLCKLSSFHTKSLRKIARIFWPRYISNEDQLEQCQQETMETIIIRRRWRWIGHVLRKEQDAIPRVAVQWRPEKHRKRGRPKTTWRRTVEAEAAAMGQSWGTLRMLAQDREQWKEFVAALIAYGKKGSNSQSPDLDLYGQHKYCDADTRRIRKLHIPEIAWFTDPGIGQSLATEPVFGMWRFLSRWEKLKALYRCLDLSCVVHECVCATHAASLNALGIDIVTSHICNVYSTRNILQRLMFDKLISRASHIVVLIFRAVVDAREGDDSSGDGGGSRRQGKMKGRDNQMYLFMNPGPVVMRGLWGGNMGGKRSER</sequence>
<evidence type="ECO:0000313" key="3">
    <source>
        <dbReference type="EMBL" id="KAK3802358.1"/>
    </source>
</evidence>
<reference evidence="3" key="1">
    <citation type="journal article" date="2023" name="G3 (Bethesda)">
        <title>A reference genome for the long-term kleptoplast-retaining sea slug Elysia crispata morphotype clarki.</title>
        <authorList>
            <person name="Eastman K.E."/>
            <person name="Pendleton A.L."/>
            <person name="Shaikh M.A."/>
            <person name="Suttiyut T."/>
            <person name="Ogas R."/>
            <person name="Tomko P."/>
            <person name="Gavelis G."/>
            <person name="Widhalm J.R."/>
            <person name="Wisecaver J.H."/>
        </authorList>
    </citation>
    <scope>NUCLEOTIDE SEQUENCE</scope>
    <source>
        <strain evidence="3">ECLA1</strain>
    </source>
</reference>
<dbReference type="PANTHER" id="PTHR47027">
    <property type="entry name" value="REVERSE TRANSCRIPTASE DOMAIN-CONTAINING PROTEIN"/>
    <property type="match status" value="1"/>
</dbReference>
<dbReference type="AlphaFoldDB" id="A0AAE1B9V9"/>
<dbReference type="InterPro" id="IPR000477">
    <property type="entry name" value="RT_dom"/>
</dbReference>
<dbReference type="PROSITE" id="PS50878">
    <property type="entry name" value="RT_POL"/>
    <property type="match status" value="1"/>
</dbReference>
<name>A0AAE1B9V9_9GAST</name>
<feature type="signal peptide" evidence="1">
    <location>
        <begin position="1"/>
        <end position="19"/>
    </location>
</feature>
<protein>
    <recommendedName>
        <fullName evidence="2">Reverse transcriptase domain-containing protein</fullName>
    </recommendedName>
</protein>
<evidence type="ECO:0000256" key="1">
    <source>
        <dbReference type="SAM" id="SignalP"/>
    </source>
</evidence>
<dbReference type="EMBL" id="JAWDGP010000241">
    <property type="protein sequence ID" value="KAK3802358.1"/>
    <property type="molecule type" value="Genomic_DNA"/>
</dbReference>
<dbReference type="Proteomes" id="UP001283361">
    <property type="component" value="Unassembled WGS sequence"/>
</dbReference>
<evidence type="ECO:0000259" key="2">
    <source>
        <dbReference type="PROSITE" id="PS50878"/>
    </source>
</evidence>
<keyword evidence="1" id="KW-0732">Signal</keyword>
<feature type="domain" description="Reverse transcriptase" evidence="2">
    <location>
        <begin position="1"/>
        <end position="108"/>
    </location>
</feature>
<organism evidence="3 4">
    <name type="scientific">Elysia crispata</name>
    <name type="common">lettuce slug</name>
    <dbReference type="NCBI Taxonomy" id="231223"/>
    <lineage>
        <taxon>Eukaryota</taxon>
        <taxon>Metazoa</taxon>
        <taxon>Spiralia</taxon>
        <taxon>Lophotrochozoa</taxon>
        <taxon>Mollusca</taxon>
        <taxon>Gastropoda</taxon>
        <taxon>Heterobranchia</taxon>
        <taxon>Euthyneura</taxon>
        <taxon>Panpulmonata</taxon>
        <taxon>Sacoglossa</taxon>
        <taxon>Placobranchoidea</taxon>
        <taxon>Plakobranchidae</taxon>
        <taxon>Elysia</taxon>
    </lineage>
</organism>
<evidence type="ECO:0000313" key="4">
    <source>
        <dbReference type="Proteomes" id="UP001283361"/>
    </source>
</evidence>
<proteinExistence type="predicted"/>
<feature type="chain" id="PRO_5042041560" description="Reverse transcriptase domain-containing protein" evidence="1">
    <location>
        <begin position="20"/>
        <end position="483"/>
    </location>
</feature>
<keyword evidence="4" id="KW-1185">Reference proteome</keyword>
<dbReference type="Pfam" id="PF00078">
    <property type="entry name" value="RVT_1"/>
    <property type="match status" value="1"/>
</dbReference>